<sequence length="47" mass="5342">MTLIWGERNGGKRGRGSENKVAFVVAAEMRDVHPHRLRFDPVLGFSF</sequence>
<dbReference type="Proteomes" id="UP000295794">
    <property type="component" value="Unassembled WGS sequence"/>
</dbReference>
<dbReference type="Proteomes" id="UP000255108">
    <property type="component" value="Unassembled WGS sequence"/>
</dbReference>
<evidence type="ECO:0000313" key="1">
    <source>
        <dbReference type="EMBL" id="STR45183.1"/>
    </source>
</evidence>
<evidence type="ECO:0000313" key="3">
    <source>
        <dbReference type="Proteomes" id="UP000255108"/>
    </source>
</evidence>
<keyword evidence="4" id="KW-1185">Reference proteome</keyword>
<dbReference type="AlphaFoldDB" id="A0A377SW24"/>
<name>A0A377SW24_9NEIS</name>
<dbReference type="EMBL" id="UGHR01000003">
    <property type="protein sequence ID" value="STR45183.1"/>
    <property type="molecule type" value="Genomic_DNA"/>
</dbReference>
<gene>
    <name evidence="2" type="ORF">EV682_12340</name>
    <name evidence="1" type="ORF">NCTC11159_03732</name>
</gene>
<evidence type="ECO:0000313" key="4">
    <source>
        <dbReference type="Proteomes" id="UP000295794"/>
    </source>
</evidence>
<organism evidence="1 3">
    <name type="scientific">Iodobacter fluviatilis</name>
    <dbReference type="NCBI Taxonomy" id="537"/>
    <lineage>
        <taxon>Bacteria</taxon>
        <taxon>Pseudomonadati</taxon>
        <taxon>Pseudomonadota</taxon>
        <taxon>Betaproteobacteria</taxon>
        <taxon>Neisseriales</taxon>
        <taxon>Chitinibacteraceae</taxon>
        <taxon>Iodobacter</taxon>
    </lineage>
</organism>
<proteinExistence type="predicted"/>
<reference evidence="1 3" key="1">
    <citation type="submission" date="2018-06" db="EMBL/GenBank/DDBJ databases">
        <authorList>
            <consortium name="Pathogen Informatics"/>
            <person name="Doyle S."/>
        </authorList>
    </citation>
    <scope>NUCLEOTIDE SEQUENCE [LARGE SCALE GENOMIC DNA]</scope>
    <source>
        <strain evidence="1 3">NCTC11159</strain>
    </source>
</reference>
<evidence type="ECO:0000313" key="2">
    <source>
        <dbReference type="EMBL" id="TCU81327.1"/>
    </source>
</evidence>
<protein>
    <submittedName>
        <fullName evidence="1">Uncharacterized protein</fullName>
    </submittedName>
</protein>
<reference evidence="2 4" key="2">
    <citation type="submission" date="2019-03" db="EMBL/GenBank/DDBJ databases">
        <title>Genomic Encyclopedia of Type Strains, Phase IV (KMG-IV): sequencing the most valuable type-strain genomes for metagenomic binning, comparative biology and taxonomic classification.</title>
        <authorList>
            <person name="Goeker M."/>
        </authorList>
    </citation>
    <scope>NUCLEOTIDE SEQUENCE [LARGE SCALE GENOMIC DNA]</scope>
    <source>
        <strain evidence="2 4">DSM 3764</strain>
    </source>
</reference>
<dbReference type="EMBL" id="SMBT01000023">
    <property type="protein sequence ID" value="TCU81327.1"/>
    <property type="molecule type" value="Genomic_DNA"/>
</dbReference>
<accession>A0A377SW24</accession>